<dbReference type="GO" id="GO:0005634">
    <property type="term" value="C:nucleus"/>
    <property type="evidence" value="ECO:0007669"/>
    <property type="project" value="UniProtKB-SubCell"/>
</dbReference>
<dbReference type="CDD" id="cd17584">
    <property type="entry name" value="REC_typeB_ARR-like"/>
    <property type="match status" value="1"/>
</dbReference>
<feature type="compositionally biased region" description="Basic and acidic residues" evidence="10">
    <location>
        <begin position="178"/>
        <end position="187"/>
    </location>
</feature>
<evidence type="ECO:0000256" key="9">
    <source>
        <dbReference type="PROSITE-ProRule" id="PRU00169"/>
    </source>
</evidence>
<evidence type="ECO:0000256" key="4">
    <source>
        <dbReference type="ARBA" id="ARBA00023015"/>
    </source>
</evidence>
<evidence type="ECO:0000256" key="3">
    <source>
        <dbReference type="ARBA" id="ARBA00023012"/>
    </source>
</evidence>
<feature type="modified residue" description="4-aspartylphosphate" evidence="9">
    <location>
        <position position="96"/>
    </location>
</feature>
<feature type="domain" description="HTH myb-type" evidence="12">
    <location>
        <begin position="219"/>
        <end position="278"/>
    </location>
</feature>
<dbReference type="InterPro" id="IPR006447">
    <property type="entry name" value="Myb_dom_plants"/>
</dbReference>
<dbReference type="Pfam" id="PF00072">
    <property type="entry name" value="Response_reg"/>
    <property type="match status" value="1"/>
</dbReference>
<keyword evidence="6" id="KW-0010">Activator</keyword>
<evidence type="ECO:0000256" key="2">
    <source>
        <dbReference type="ARBA" id="ARBA00022553"/>
    </source>
</evidence>
<dbReference type="PROSITE" id="PS50110">
    <property type="entry name" value="RESPONSE_REGULATORY"/>
    <property type="match status" value="1"/>
</dbReference>
<dbReference type="GO" id="GO:0003677">
    <property type="term" value="F:DNA binding"/>
    <property type="evidence" value="ECO:0007669"/>
    <property type="project" value="UniProtKB-KW"/>
</dbReference>
<dbReference type="InterPro" id="IPR009057">
    <property type="entry name" value="Homeodomain-like_sf"/>
</dbReference>
<dbReference type="GO" id="GO:0000160">
    <property type="term" value="P:phosphorelay signal transduction system"/>
    <property type="evidence" value="ECO:0007669"/>
    <property type="project" value="UniProtKB-KW"/>
</dbReference>
<dbReference type="PANTHER" id="PTHR43874:SF67">
    <property type="entry name" value="TWO-COMPONENT RESPONSE REGULATOR ARR2"/>
    <property type="match status" value="1"/>
</dbReference>
<dbReference type="InterPro" id="IPR001005">
    <property type="entry name" value="SANT/Myb"/>
</dbReference>
<keyword evidence="8" id="KW-0539">Nucleus</keyword>
<reference evidence="14" key="1">
    <citation type="submission" date="2025-08" db="UniProtKB">
        <authorList>
            <consortium name="RefSeq"/>
        </authorList>
    </citation>
    <scope>IDENTIFICATION</scope>
</reference>
<dbReference type="InterPro" id="IPR017930">
    <property type="entry name" value="Myb_dom"/>
</dbReference>
<feature type="domain" description="Response regulatory" evidence="11">
    <location>
        <begin position="45"/>
        <end position="160"/>
    </location>
</feature>
<keyword evidence="2 9" id="KW-0597">Phosphoprotein</keyword>
<keyword evidence="5" id="KW-0238">DNA-binding</keyword>
<dbReference type="GO" id="GO:0009736">
    <property type="term" value="P:cytokinin-activated signaling pathway"/>
    <property type="evidence" value="ECO:0007669"/>
    <property type="project" value="InterPro"/>
</dbReference>
<evidence type="ECO:0000313" key="14">
    <source>
        <dbReference type="RefSeq" id="XP_039128077.1"/>
    </source>
</evidence>
<dbReference type="PROSITE" id="PS51294">
    <property type="entry name" value="HTH_MYB"/>
    <property type="match status" value="1"/>
</dbReference>
<dbReference type="Pfam" id="PF00249">
    <property type="entry name" value="Myb_DNA-binding"/>
    <property type="match status" value="1"/>
</dbReference>
<evidence type="ECO:0000259" key="12">
    <source>
        <dbReference type="PROSITE" id="PS51294"/>
    </source>
</evidence>
<keyword evidence="3" id="KW-0902">Two-component regulatory system</keyword>
<evidence type="ECO:0000313" key="13">
    <source>
        <dbReference type="Proteomes" id="UP001515500"/>
    </source>
</evidence>
<protein>
    <submittedName>
        <fullName evidence="14">Two-component response regulator ARR10-like isoform X1</fullName>
    </submittedName>
</protein>
<evidence type="ECO:0000256" key="10">
    <source>
        <dbReference type="SAM" id="MobiDB-lite"/>
    </source>
</evidence>
<evidence type="ECO:0000256" key="6">
    <source>
        <dbReference type="ARBA" id="ARBA00023159"/>
    </source>
</evidence>
<evidence type="ECO:0000256" key="7">
    <source>
        <dbReference type="ARBA" id="ARBA00023163"/>
    </source>
</evidence>
<dbReference type="PANTHER" id="PTHR43874">
    <property type="entry name" value="TWO-COMPONENT RESPONSE REGULATOR"/>
    <property type="match status" value="1"/>
</dbReference>
<dbReference type="Proteomes" id="UP001515500">
    <property type="component" value="Chromosome 7"/>
</dbReference>
<keyword evidence="13" id="KW-1185">Reference proteome</keyword>
<dbReference type="SUPFAM" id="SSF46689">
    <property type="entry name" value="Homeodomain-like"/>
    <property type="match status" value="1"/>
</dbReference>
<feature type="compositionally biased region" description="Basic and acidic residues" evidence="10">
    <location>
        <begin position="202"/>
        <end position="216"/>
    </location>
</feature>
<dbReference type="Gene3D" id="3.40.50.2300">
    <property type="match status" value="1"/>
</dbReference>
<proteinExistence type="predicted"/>
<feature type="region of interest" description="Disordered" evidence="10">
    <location>
        <begin position="175"/>
        <end position="222"/>
    </location>
</feature>
<dbReference type="SMART" id="SM00448">
    <property type="entry name" value="REC"/>
    <property type="match status" value="1"/>
</dbReference>
<evidence type="ECO:0000256" key="1">
    <source>
        <dbReference type="ARBA" id="ARBA00004123"/>
    </source>
</evidence>
<sequence>MNAVLLLGMDSIGQSATNSPTPLSNYDAGSTSSSSAFRKFPAGLRVLVVDDDPLCLKIVEKILRNCQYDVTTCSRAAVALSLLRERRGSFDLVLSDVYMPDMDGFKLLELIGLEMDLPVIMMSADDSKDVVMKGITHGAVDYIIKPLKMEVGQNLWQHVARKNMCNDAGLKQTVSVEENDRQKKVSDDGDNALPLSGNVKRRKDEKEGENEQREDSSSSVKKPRVVWSVELHRQFIDAVKQLTTERAVPKKILEIMKVPGLTRENVASHLQKYRLYLKKTNPEALAQGVSDVTYGPIDAVNGFSHPHENHMNMNIGTRRGTGSGIGMPVVDRLNYISSAPQISNSTRMISGQHWSSPGPMNLNTGASFNMESRQPQPPVLQAWGSLSHQIGNNSTNLLNPQASFCANTSFSAGSLSGQTRNSMIMQMPQQGQHLPISRQQSSLNIDAPRQAQLSSQLLNGITGEHDCFNQQVLFNDICLYGEAALTGTMLPGSYGLAPQTLYSDLQNNYSNASVGNSYPLGMGTTNLNSTRMFQECVTSSGLLDWIKPGLKGVKDANHIEDWKFQSTYSSSELPQHPNINFGSSISASTDLMASVKDGNTCAVSKGAYKIRSQLGKVESVAQRNNTLLFDNAGLPSDDISDLSCQDDLFGNIHIENEEFLDMISQQELAGHLESDLDISNYALGGNLQ</sequence>
<gene>
    <name evidence="14" type="primary">LOC120264336</name>
</gene>
<evidence type="ECO:0000256" key="8">
    <source>
        <dbReference type="ARBA" id="ARBA00023242"/>
    </source>
</evidence>
<dbReference type="FunFam" id="1.10.10.60:FF:000007">
    <property type="entry name" value="Two-component response regulator"/>
    <property type="match status" value="1"/>
</dbReference>
<name>A0AB40BL56_DIOCR</name>
<dbReference type="AlphaFoldDB" id="A0AB40BL56"/>
<dbReference type="NCBIfam" id="TIGR01557">
    <property type="entry name" value="myb_SHAQKYF"/>
    <property type="match status" value="1"/>
</dbReference>
<comment type="subcellular location">
    <subcellularLocation>
        <location evidence="1">Nucleus</location>
    </subcellularLocation>
</comment>
<accession>A0AB40BL56</accession>
<dbReference type="InterPro" id="IPR011006">
    <property type="entry name" value="CheY-like_superfamily"/>
</dbReference>
<dbReference type="SUPFAM" id="SSF52172">
    <property type="entry name" value="CheY-like"/>
    <property type="match status" value="1"/>
</dbReference>
<keyword evidence="4" id="KW-0805">Transcription regulation</keyword>
<dbReference type="Gene3D" id="1.10.10.60">
    <property type="entry name" value="Homeodomain-like"/>
    <property type="match status" value="1"/>
</dbReference>
<keyword evidence="7" id="KW-0804">Transcription</keyword>
<evidence type="ECO:0000259" key="11">
    <source>
        <dbReference type="PROSITE" id="PS50110"/>
    </source>
</evidence>
<evidence type="ECO:0000256" key="5">
    <source>
        <dbReference type="ARBA" id="ARBA00023125"/>
    </source>
</evidence>
<dbReference type="GeneID" id="120264336"/>
<dbReference type="InterPro" id="IPR001789">
    <property type="entry name" value="Sig_transdc_resp-reg_receiver"/>
</dbReference>
<organism evidence="13 14">
    <name type="scientific">Dioscorea cayennensis subsp. rotundata</name>
    <name type="common">White Guinea yam</name>
    <name type="synonym">Dioscorea rotundata</name>
    <dbReference type="NCBI Taxonomy" id="55577"/>
    <lineage>
        <taxon>Eukaryota</taxon>
        <taxon>Viridiplantae</taxon>
        <taxon>Streptophyta</taxon>
        <taxon>Embryophyta</taxon>
        <taxon>Tracheophyta</taxon>
        <taxon>Spermatophyta</taxon>
        <taxon>Magnoliopsida</taxon>
        <taxon>Liliopsida</taxon>
        <taxon>Dioscoreales</taxon>
        <taxon>Dioscoreaceae</taxon>
        <taxon>Dioscorea</taxon>
    </lineage>
</organism>
<dbReference type="InterPro" id="IPR045279">
    <property type="entry name" value="ARR-like"/>
</dbReference>
<dbReference type="RefSeq" id="XP_039128077.1">
    <property type="nucleotide sequence ID" value="XM_039272143.1"/>
</dbReference>